<organism evidence="1 2">
    <name type="scientific">Nocardia panacis</name>
    <dbReference type="NCBI Taxonomy" id="2340916"/>
    <lineage>
        <taxon>Bacteria</taxon>
        <taxon>Bacillati</taxon>
        <taxon>Actinomycetota</taxon>
        <taxon>Actinomycetes</taxon>
        <taxon>Mycobacteriales</taxon>
        <taxon>Nocardiaceae</taxon>
        <taxon>Nocardia</taxon>
    </lineage>
</organism>
<sequence length="134" mass="14688">MNARKPALLVARALLVAQLGNVPVLTDIDIQRPNRFVRITRVGGPRLTKVTDGPMILAECWDVRSAEALAGEVADIFELAPGRYVNYTGDDGKPAHAWISSWHEVGGPVRHPDPDVLSQDRWTLTVRLGISTNV</sequence>
<dbReference type="EMBL" id="QZFU01000010">
    <property type="protein sequence ID" value="RJO79312.1"/>
    <property type="molecule type" value="Genomic_DNA"/>
</dbReference>
<evidence type="ECO:0000313" key="2">
    <source>
        <dbReference type="Proteomes" id="UP000266677"/>
    </source>
</evidence>
<proteinExistence type="predicted"/>
<reference evidence="1 2" key="1">
    <citation type="submission" date="2018-09" db="EMBL/GenBank/DDBJ databases">
        <title>YIM PH21274 draft genome.</title>
        <authorList>
            <person name="Miao C."/>
        </authorList>
    </citation>
    <scope>NUCLEOTIDE SEQUENCE [LARGE SCALE GENOMIC DNA]</scope>
    <source>
        <strain evidence="1 2">YIM PH 21724</strain>
    </source>
</reference>
<comment type="caution">
    <text evidence="1">The sequence shown here is derived from an EMBL/GenBank/DDBJ whole genome shotgun (WGS) entry which is preliminary data.</text>
</comment>
<dbReference type="Proteomes" id="UP000266677">
    <property type="component" value="Unassembled WGS sequence"/>
</dbReference>
<keyword evidence="2" id="KW-1185">Reference proteome</keyword>
<dbReference type="AlphaFoldDB" id="A0A3A4KPC1"/>
<dbReference type="OrthoDB" id="4571014at2"/>
<dbReference type="RefSeq" id="WP_120037716.1">
    <property type="nucleotide sequence ID" value="NZ_QZFU01000010.1"/>
</dbReference>
<protein>
    <submittedName>
        <fullName evidence="1">Uncharacterized protein</fullName>
    </submittedName>
</protein>
<gene>
    <name evidence="1" type="ORF">D5S18_02990</name>
</gene>
<accession>A0A3A4KPC1</accession>
<name>A0A3A4KPC1_9NOCA</name>
<evidence type="ECO:0000313" key="1">
    <source>
        <dbReference type="EMBL" id="RJO79312.1"/>
    </source>
</evidence>